<protein>
    <recommendedName>
        <fullName evidence="4">Lipocalin/cytosolic fatty-acid binding domain-containing protein</fullName>
    </recommendedName>
</protein>
<dbReference type="SUPFAM" id="SSF50814">
    <property type="entry name" value="Lipocalins"/>
    <property type="match status" value="1"/>
</dbReference>
<organism evidence="2 3">
    <name type="scientific">Triparma verrucosa</name>
    <dbReference type="NCBI Taxonomy" id="1606542"/>
    <lineage>
        <taxon>Eukaryota</taxon>
        <taxon>Sar</taxon>
        <taxon>Stramenopiles</taxon>
        <taxon>Ochrophyta</taxon>
        <taxon>Bolidophyceae</taxon>
        <taxon>Parmales</taxon>
        <taxon>Triparmaceae</taxon>
        <taxon>Triparma</taxon>
    </lineage>
</organism>
<name>A0A9W7B9T3_9STRA</name>
<keyword evidence="3" id="KW-1185">Reference proteome</keyword>
<gene>
    <name evidence="2" type="ORF">TrVE_jg586</name>
</gene>
<reference evidence="3" key="1">
    <citation type="journal article" date="2023" name="Commun. Biol.">
        <title>Genome analysis of Parmales, the sister group of diatoms, reveals the evolutionary specialization of diatoms from phago-mixotrophs to photoautotrophs.</title>
        <authorList>
            <person name="Ban H."/>
            <person name="Sato S."/>
            <person name="Yoshikawa S."/>
            <person name="Yamada K."/>
            <person name="Nakamura Y."/>
            <person name="Ichinomiya M."/>
            <person name="Sato N."/>
            <person name="Blanc-Mathieu R."/>
            <person name="Endo H."/>
            <person name="Kuwata A."/>
            <person name="Ogata H."/>
        </authorList>
    </citation>
    <scope>NUCLEOTIDE SEQUENCE [LARGE SCALE GENOMIC DNA]</scope>
    <source>
        <strain evidence="3">NIES 3699</strain>
    </source>
</reference>
<comment type="caution">
    <text evidence="2">The sequence shown here is derived from an EMBL/GenBank/DDBJ whole genome shotgun (WGS) entry which is preliminary data.</text>
</comment>
<feature type="signal peptide" evidence="1">
    <location>
        <begin position="1"/>
        <end position="18"/>
    </location>
</feature>
<dbReference type="Proteomes" id="UP001165160">
    <property type="component" value="Unassembled WGS sequence"/>
</dbReference>
<accession>A0A9W7B9T3</accession>
<dbReference type="EMBL" id="BRXX01000015">
    <property type="protein sequence ID" value="GMH82419.1"/>
    <property type="molecule type" value="Genomic_DNA"/>
</dbReference>
<sequence>MLRLLLLLGLGFAGNVQAATLSCPSYEDIIDVSMLNFNVQHFSSTWYMIATNEPTLPSNCTCSINNVTVSPDSKTYSYTNLDSCFDTMDIAIHIAGEISDPFGEPGYLMENAVVAGHQLTPLKPNYLFAVDRDEDGNEAVVYSYACLGKILGKERFSFNVLSKSKDYDEADIQKLIDEVVAKVDVELDTDGIRFSTKDDYEHCEQKENNP</sequence>
<evidence type="ECO:0008006" key="4">
    <source>
        <dbReference type="Google" id="ProtNLM"/>
    </source>
</evidence>
<dbReference type="AlphaFoldDB" id="A0A9W7B9T3"/>
<proteinExistence type="predicted"/>
<dbReference type="PROSITE" id="PS51257">
    <property type="entry name" value="PROKAR_LIPOPROTEIN"/>
    <property type="match status" value="1"/>
</dbReference>
<feature type="chain" id="PRO_5040808031" description="Lipocalin/cytosolic fatty-acid binding domain-containing protein" evidence="1">
    <location>
        <begin position="19"/>
        <end position="210"/>
    </location>
</feature>
<dbReference type="Gene3D" id="2.40.128.20">
    <property type="match status" value="1"/>
</dbReference>
<dbReference type="InterPro" id="IPR012674">
    <property type="entry name" value="Calycin"/>
</dbReference>
<keyword evidence="1" id="KW-0732">Signal</keyword>
<evidence type="ECO:0000313" key="3">
    <source>
        <dbReference type="Proteomes" id="UP001165160"/>
    </source>
</evidence>
<evidence type="ECO:0000256" key="1">
    <source>
        <dbReference type="SAM" id="SignalP"/>
    </source>
</evidence>
<evidence type="ECO:0000313" key="2">
    <source>
        <dbReference type="EMBL" id="GMH82419.1"/>
    </source>
</evidence>